<feature type="domain" description="Zn(2)-C6 fungal-type" evidence="4">
    <location>
        <begin position="11"/>
        <end position="41"/>
    </location>
</feature>
<feature type="region of interest" description="Disordered" evidence="3">
    <location>
        <begin position="44"/>
        <end position="65"/>
    </location>
</feature>
<proteinExistence type="predicted"/>
<organism evidence="5 6">
    <name type="scientific">Dendryphion nanum</name>
    <dbReference type="NCBI Taxonomy" id="256645"/>
    <lineage>
        <taxon>Eukaryota</taxon>
        <taxon>Fungi</taxon>
        <taxon>Dikarya</taxon>
        <taxon>Ascomycota</taxon>
        <taxon>Pezizomycotina</taxon>
        <taxon>Dothideomycetes</taxon>
        <taxon>Pleosporomycetidae</taxon>
        <taxon>Pleosporales</taxon>
        <taxon>Torulaceae</taxon>
        <taxon>Dendryphion</taxon>
    </lineage>
</organism>
<dbReference type="InterPro" id="IPR050987">
    <property type="entry name" value="AtrR-like"/>
</dbReference>
<dbReference type="SMART" id="SM00066">
    <property type="entry name" value="GAL4"/>
    <property type="match status" value="1"/>
</dbReference>
<feature type="compositionally biased region" description="Basic residues" evidence="3">
    <location>
        <begin position="46"/>
        <end position="55"/>
    </location>
</feature>
<evidence type="ECO:0000256" key="3">
    <source>
        <dbReference type="SAM" id="MobiDB-lite"/>
    </source>
</evidence>
<keyword evidence="1" id="KW-0479">Metal-binding</keyword>
<dbReference type="GO" id="GO:0008270">
    <property type="term" value="F:zinc ion binding"/>
    <property type="evidence" value="ECO:0007669"/>
    <property type="project" value="InterPro"/>
</dbReference>
<dbReference type="Pfam" id="PF04082">
    <property type="entry name" value="Fungal_trans"/>
    <property type="match status" value="1"/>
</dbReference>
<dbReference type="GO" id="GO:0000981">
    <property type="term" value="F:DNA-binding transcription factor activity, RNA polymerase II-specific"/>
    <property type="evidence" value="ECO:0007669"/>
    <property type="project" value="InterPro"/>
</dbReference>
<dbReference type="PANTHER" id="PTHR46910:SF25">
    <property type="entry name" value="ABC-TRANSPORTER-REGULATING TRANSCRIPTION FACTOR"/>
    <property type="match status" value="1"/>
</dbReference>
<accession>A0A9P9DNH3</accession>
<evidence type="ECO:0000256" key="2">
    <source>
        <dbReference type="ARBA" id="ARBA00023242"/>
    </source>
</evidence>
<dbReference type="CDD" id="cd12148">
    <property type="entry name" value="fungal_TF_MHR"/>
    <property type="match status" value="1"/>
</dbReference>
<dbReference type="SMART" id="SM00906">
    <property type="entry name" value="Fungal_trans"/>
    <property type="match status" value="1"/>
</dbReference>
<reference evidence="5" key="1">
    <citation type="journal article" date="2021" name="Nat. Commun.">
        <title>Genetic determinants of endophytism in the Arabidopsis root mycobiome.</title>
        <authorList>
            <person name="Mesny F."/>
            <person name="Miyauchi S."/>
            <person name="Thiergart T."/>
            <person name="Pickel B."/>
            <person name="Atanasova L."/>
            <person name="Karlsson M."/>
            <person name="Huettel B."/>
            <person name="Barry K.W."/>
            <person name="Haridas S."/>
            <person name="Chen C."/>
            <person name="Bauer D."/>
            <person name="Andreopoulos W."/>
            <person name="Pangilinan J."/>
            <person name="LaButti K."/>
            <person name="Riley R."/>
            <person name="Lipzen A."/>
            <person name="Clum A."/>
            <person name="Drula E."/>
            <person name="Henrissat B."/>
            <person name="Kohler A."/>
            <person name="Grigoriev I.V."/>
            <person name="Martin F.M."/>
            <person name="Hacquard S."/>
        </authorList>
    </citation>
    <scope>NUCLEOTIDE SEQUENCE</scope>
    <source>
        <strain evidence="5">MPI-CAGE-CH-0243</strain>
    </source>
</reference>
<dbReference type="EMBL" id="JAGMWT010000009">
    <property type="protein sequence ID" value="KAH7122740.1"/>
    <property type="molecule type" value="Genomic_DNA"/>
</dbReference>
<evidence type="ECO:0000256" key="1">
    <source>
        <dbReference type="ARBA" id="ARBA00022723"/>
    </source>
</evidence>
<keyword evidence="2" id="KW-0539">Nucleus</keyword>
<gene>
    <name evidence="5" type="ORF">B0J11DRAFT_532181</name>
</gene>
<name>A0A9P9DNH3_9PLEO</name>
<keyword evidence="6" id="KW-1185">Reference proteome</keyword>
<dbReference type="AlphaFoldDB" id="A0A9P9DNH3"/>
<dbReference type="Pfam" id="PF00172">
    <property type="entry name" value="Zn_clus"/>
    <property type="match status" value="1"/>
</dbReference>
<dbReference type="CDD" id="cd00067">
    <property type="entry name" value="GAL4"/>
    <property type="match status" value="1"/>
</dbReference>
<dbReference type="PROSITE" id="PS50048">
    <property type="entry name" value="ZN2_CY6_FUNGAL_2"/>
    <property type="match status" value="1"/>
</dbReference>
<dbReference type="InterPro" id="IPR001138">
    <property type="entry name" value="Zn2Cys6_DnaBD"/>
</dbReference>
<dbReference type="Gene3D" id="4.10.240.10">
    <property type="entry name" value="Zn(2)-C6 fungal-type DNA-binding domain"/>
    <property type="match status" value="1"/>
</dbReference>
<dbReference type="SUPFAM" id="SSF57701">
    <property type="entry name" value="Zn2/Cys6 DNA-binding domain"/>
    <property type="match status" value="1"/>
</dbReference>
<evidence type="ECO:0000313" key="5">
    <source>
        <dbReference type="EMBL" id="KAH7122740.1"/>
    </source>
</evidence>
<dbReference type="InterPro" id="IPR036864">
    <property type="entry name" value="Zn2-C6_fun-type_DNA-bd_sf"/>
</dbReference>
<evidence type="ECO:0000259" key="4">
    <source>
        <dbReference type="PROSITE" id="PS50048"/>
    </source>
</evidence>
<comment type="caution">
    <text evidence="5">The sequence shown here is derived from an EMBL/GenBank/DDBJ whole genome shotgun (WGS) entry which is preliminary data.</text>
</comment>
<evidence type="ECO:0000313" key="6">
    <source>
        <dbReference type="Proteomes" id="UP000700596"/>
    </source>
</evidence>
<dbReference type="GO" id="GO:0006351">
    <property type="term" value="P:DNA-templated transcription"/>
    <property type="evidence" value="ECO:0007669"/>
    <property type="project" value="InterPro"/>
</dbReference>
<feature type="compositionally biased region" description="Polar residues" evidence="3">
    <location>
        <begin position="56"/>
        <end position="65"/>
    </location>
</feature>
<dbReference type="GO" id="GO:0003677">
    <property type="term" value="F:DNA binding"/>
    <property type="evidence" value="ECO:0007669"/>
    <property type="project" value="InterPro"/>
</dbReference>
<sequence>MMSTLKNPRKSCDLCYQRKIKCDRAKPRCSHCITYVTDCTYAAPSRKSRPKKRQNCAKTDATTGHTQDRLRNLEDLVEQLSETVKVNHQDNGAQHQTQVQQQEGIPIDTASQTFSASTDGGFTVQGQKHNVSMALPPLEHVLPIAKIFLKSFNAALPLFYDDTLLCLIHNFYNAPYPQRDPVAWAAINIVLALAHRNNLVSTSSSNTNLSIEYLNKAESVLSSIVLGDTQLLNIQVLVGMVLLLQASPDLTPSLILIATTMRLAHKIGLHDRTASAHMGAVDARQRACVFWMAYILDKDLSMRLKQPSIQLDDDVNLELPSLEVFPYQVNNRCINDTSVSVSSGIIVTTDGTVEMNYFVTRIQLAVIEGGVYDYLYSTRSQKRNIEERSHALETIACALETWKASIPFEFSAFMAPDTVSPIVLQLLAVLHSTSLACTTLLNQANAWNTYWMEGIRKYAVESILPTLPPQWEALVDEARQLTALLGALPHQNRWNFWMTGCTHMTAILLLTFNSMQRPQHDLLSLDNELVDKGLQMLDRVEEETQSEIVRSFRKTCTGLHRDAQQRRAEASVMANSLNLPT</sequence>
<protein>
    <submittedName>
        <fullName evidence="5">Fungal-specific transcription factor domain-containing protein</fullName>
    </submittedName>
</protein>
<dbReference type="InterPro" id="IPR007219">
    <property type="entry name" value="XnlR_reg_dom"/>
</dbReference>
<dbReference type="OrthoDB" id="2123952at2759"/>
<dbReference type="Proteomes" id="UP000700596">
    <property type="component" value="Unassembled WGS sequence"/>
</dbReference>
<dbReference type="PANTHER" id="PTHR46910">
    <property type="entry name" value="TRANSCRIPTION FACTOR PDR1"/>
    <property type="match status" value="1"/>
</dbReference>